<sequence length="75" mass="8094">MNPALDSPSFLVFSVLAFFTEAVILLYLLHLAPKKNRNTIAGAFLLIFISSVALVFYVLHGGFSHGGFSSAAHKP</sequence>
<feature type="transmembrane region" description="Helical" evidence="1">
    <location>
        <begin position="39"/>
        <end position="59"/>
    </location>
</feature>
<reference evidence="2 3" key="1">
    <citation type="submission" date="2020-11" db="EMBL/GenBank/DDBJ databases">
        <authorList>
            <person name="Kim M.K."/>
        </authorList>
    </citation>
    <scope>NUCLEOTIDE SEQUENCE [LARGE SCALE GENOMIC DNA]</scope>
    <source>
        <strain evidence="2 3">BT662</strain>
    </source>
</reference>
<evidence type="ECO:0000256" key="1">
    <source>
        <dbReference type="SAM" id="Phobius"/>
    </source>
</evidence>
<dbReference type="RefSeq" id="WP_196295094.1">
    <property type="nucleotide sequence ID" value="NZ_JADQDM010000017.1"/>
</dbReference>
<protein>
    <recommendedName>
        <fullName evidence="4">Cardiolipin synthase N-terminal domain-containing protein</fullName>
    </recommendedName>
</protein>
<name>A0ABS0IAR8_9BACT</name>
<comment type="caution">
    <text evidence="2">The sequence shown here is derived from an EMBL/GenBank/DDBJ whole genome shotgun (WGS) entry which is preliminary data.</text>
</comment>
<keyword evidence="1" id="KW-0812">Transmembrane</keyword>
<gene>
    <name evidence="2" type="ORF">I2H31_21365</name>
</gene>
<keyword evidence="3" id="KW-1185">Reference proteome</keyword>
<dbReference type="Proteomes" id="UP000618931">
    <property type="component" value="Unassembled WGS sequence"/>
</dbReference>
<organism evidence="2 3">
    <name type="scientific">Hymenobacter ruricola</name>
    <dbReference type="NCBI Taxonomy" id="2791023"/>
    <lineage>
        <taxon>Bacteria</taxon>
        <taxon>Pseudomonadati</taxon>
        <taxon>Bacteroidota</taxon>
        <taxon>Cytophagia</taxon>
        <taxon>Cytophagales</taxon>
        <taxon>Hymenobacteraceae</taxon>
        <taxon>Hymenobacter</taxon>
    </lineage>
</organism>
<accession>A0ABS0IAR8</accession>
<dbReference type="EMBL" id="JADQDM010000017">
    <property type="protein sequence ID" value="MBF9223667.1"/>
    <property type="molecule type" value="Genomic_DNA"/>
</dbReference>
<feature type="transmembrane region" description="Helical" evidence="1">
    <location>
        <begin position="12"/>
        <end position="32"/>
    </location>
</feature>
<keyword evidence="1" id="KW-1133">Transmembrane helix</keyword>
<evidence type="ECO:0008006" key="4">
    <source>
        <dbReference type="Google" id="ProtNLM"/>
    </source>
</evidence>
<evidence type="ECO:0000313" key="3">
    <source>
        <dbReference type="Proteomes" id="UP000618931"/>
    </source>
</evidence>
<keyword evidence="1" id="KW-0472">Membrane</keyword>
<proteinExistence type="predicted"/>
<evidence type="ECO:0000313" key="2">
    <source>
        <dbReference type="EMBL" id="MBF9223667.1"/>
    </source>
</evidence>